<dbReference type="EMBL" id="CP023406">
    <property type="protein sequence ID" value="ATD68697.1"/>
    <property type="molecule type" value="Genomic_DNA"/>
</dbReference>
<dbReference type="RefSeq" id="WP_096300290.1">
    <property type="nucleotide sequence ID" value="NZ_CP023406.1"/>
</dbReference>
<dbReference type="KEGG" id="lum:CNR27_04455"/>
<dbReference type="OrthoDB" id="9812295at2"/>
<dbReference type="SUPFAM" id="SSF54427">
    <property type="entry name" value="NTF2-like"/>
    <property type="match status" value="1"/>
</dbReference>
<dbReference type="AlphaFoldDB" id="A0A290XHU4"/>
<dbReference type="Gene3D" id="3.10.450.50">
    <property type="match status" value="1"/>
</dbReference>
<accession>A0A290XHU4</accession>
<organism evidence="2 3">
    <name type="scientific">Luteimonas chenhongjianii</name>
    <dbReference type="NCBI Taxonomy" id="2006110"/>
    <lineage>
        <taxon>Bacteria</taxon>
        <taxon>Pseudomonadati</taxon>
        <taxon>Pseudomonadota</taxon>
        <taxon>Gammaproteobacteria</taxon>
        <taxon>Lysobacterales</taxon>
        <taxon>Lysobacteraceae</taxon>
        <taxon>Luteimonas</taxon>
    </lineage>
</organism>
<reference evidence="3" key="1">
    <citation type="submission" date="2017-09" db="EMBL/GenBank/DDBJ databases">
        <title>Luteimonas liuhanmingii sp.nov., isolated from the intestinal contents of Tibetan Plateau Pika in Yushu, Qinghai Province, China.</title>
        <authorList>
            <person name="Gui Z."/>
        </authorList>
    </citation>
    <scope>NUCLEOTIDE SEQUENCE [LARGE SCALE GENOMIC DNA]</scope>
    <source>
        <strain evidence="3">100111</strain>
    </source>
</reference>
<sequence length="144" mass="15709">MGEDNPFSRALAAYVEAVLAKDVDAFAALYDQDIHVFDMWGTWSIRGLAAWRDMAAGWFSSLGDERVVVTCDSADSTVSEDLAIGHAILTYTAVAPDGIALRSLSNRATMALRRTGDAWKIFHEHTSAPIDHQSQQAIPRRGDG</sequence>
<feature type="domain" description="SnoaL-like" evidence="1">
    <location>
        <begin position="10"/>
        <end position="130"/>
    </location>
</feature>
<keyword evidence="3" id="KW-1185">Reference proteome</keyword>
<dbReference type="InterPro" id="IPR037401">
    <property type="entry name" value="SnoaL-like"/>
</dbReference>
<evidence type="ECO:0000313" key="2">
    <source>
        <dbReference type="EMBL" id="ATD68697.1"/>
    </source>
</evidence>
<protein>
    <submittedName>
        <fullName evidence="2">DUF4440 domain-containing protein</fullName>
    </submittedName>
</protein>
<evidence type="ECO:0000313" key="3">
    <source>
        <dbReference type="Proteomes" id="UP000218968"/>
    </source>
</evidence>
<evidence type="ECO:0000259" key="1">
    <source>
        <dbReference type="Pfam" id="PF13474"/>
    </source>
</evidence>
<dbReference type="Pfam" id="PF13474">
    <property type="entry name" value="SnoaL_3"/>
    <property type="match status" value="1"/>
</dbReference>
<name>A0A290XHU4_9GAMM</name>
<proteinExistence type="predicted"/>
<gene>
    <name evidence="2" type="ORF">CNR27_04455</name>
</gene>
<dbReference type="Proteomes" id="UP000218968">
    <property type="component" value="Chromosome"/>
</dbReference>
<dbReference type="InterPro" id="IPR032710">
    <property type="entry name" value="NTF2-like_dom_sf"/>
</dbReference>